<dbReference type="EMBL" id="BMGR01000013">
    <property type="protein sequence ID" value="GGG16293.1"/>
    <property type="molecule type" value="Genomic_DNA"/>
</dbReference>
<proteinExistence type="predicted"/>
<protein>
    <submittedName>
        <fullName evidence="2">Uncharacterized protein</fullName>
    </submittedName>
</protein>
<sequence length="239" mass="27669">MTTWQGAWQIVKHEIRRDKLGLLFSLMFFTYVAVILIPIFNERLESEAMGQNWLLDFMYLSLLPNLGFVMNRTMFRYWRDDPFTKKIAAWRTMPISPAHIAAARFILLSIVLIAGWLYFFSLEYIFISAFHEKLSFLQYIGFAAFWLGYALIFACQYVYLELGFSGKFYVSACFVYFALFGLLTYLINLSGDGAVFGVIKAVQNGQWWISALSLAVAVVALLFTNLMLRKRLAKRNLLN</sequence>
<reference evidence="2" key="2">
    <citation type="submission" date="2020-09" db="EMBL/GenBank/DDBJ databases">
        <authorList>
            <person name="Sun Q."/>
            <person name="Zhou Y."/>
        </authorList>
    </citation>
    <scope>NUCLEOTIDE SEQUENCE</scope>
    <source>
        <strain evidence="2">CGMCC 1.12987</strain>
    </source>
</reference>
<feature type="transmembrane region" description="Helical" evidence="1">
    <location>
        <begin position="52"/>
        <end position="70"/>
    </location>
</feature>
<feature type="transmembrane region" description="Helical" evidence="1">
    <location>
        <begin position="207"/>
        <end position="228"/>
    </location>
</feature>
<evidence type="ECO:0000313" key="3">
    <source>
        <dbReference type="Proteomes" id="UP000644756"/>
    </source>
</evidence>
<feature type="transmembrane region" description="Helical" evidence="1">
    <location>
        <begin position="139"/>
        <end position="159"/>
    </location>
</feature>
<gene>
    <name evidence="2" type="ORF">GCM10010916_36510</name>
</gene>
<evidence type="ECO:0000256" key="1">
    <source>
        <dbReference type="SAM" id="Phobius"/>
    </source>
</evidence>
<keyword evidence="3" id="KW-1185">Reference proteome</keyword>
<organism evidence="2 3">
    <name type="scientific">Paenibacillus abyssi</name>
    <dbReference type="NCBI Taxonomy" id="1340531"/>
    <lineage>
        <taxon>Bacteria</taxon>
        <taxon>Bacillati</taxon>
        <taxon>Bacillota</taxon>
        <taxon>Bacilli</taxon>
        <taxon>Bacillales</taxon>
        <taxon>Paenibacillaceae</taxon>
        <taxon>Paenibacillus</taxon>
    </lineage>
</organism>
<accession>A0A917G0R9</accession>
<comment type="caution">
    <text evidence="2">The sequence shown here is derived from an EMBL/GenBank/DDBJ whole genome shotgun (WGS) entry which is preliminary data.</text>
</comment>
<dbReference type="RefSeq" id="WP_188532519.1">
    <property type="nucleotide sequence ID" value="NZ_BMGR01000013.1"/>
</dbReference>
<feature type="transmembrane region" description="Helical" evidence="1">
    <location>
        <begin position="168"/>
        <end position="187"/>
    </location>
</feature>
<keyword evidence="1" id="KW-0812">Transmembrane</keyword>
<feature type="transmembrane region" description="Helical" evidence="1">
    <location>
        <begin position="101"/>
        <end position="119"/>
    </location>
</feature>
<evidence type="ECO:0000313" key="2">
    <source>
        <dbReference type="EMBL" id="GGG16293.1"/>
    </source>
</evidence>
<dbReference type="AlphaFoldDB" id="A0A917G0R9"/>
<keyword evidence="1" id="KW-1133">Transmembrane helix</keyword>
<feature type="transmembrane region" description="Helical" evidence="1">
    <location>
        <begin position="20"/>
        <end position="40"/>
    </location>
</feature>
<reference evidence="2" key="1">
    <citation type="journal article" date="2014" name="Int. J. Syst. Evol. Microbiol.">
        <title>Complete genome sequence of Corynebacterium casei LMG S-19264T (=DSM 44701T), isolated from a smear-ripened cheese.</title>
        <authorList>
            <consortium name="US DOE Joint Genome Institute (JGI-PGF)"/>
            <person name="Walter F."/>
            <person name="Albersmeier A."/>
            <person name="Kalinowski J."/>
            <person name="Ruckert C."/>
        </authorList>
    </citation>
    <scope>NUCLEOTIDE SEQUENCE</scope>
    <source>
        <strain evidence="2">CGMCC 1.12987</strain>
    </source>
</reference>
<dbReference type="Proteomes" id="UP000644756">
    <property type="component" value="Unassembled WGS sequence"/>
</dbReference>
<keyword evidence="1" id="KW-0472">Membrane</keyword>
<name>A0A917G0R9_9BACL</name>